<dbReference type="PANTHER" id="PTHR23024:SF24">
    <property type="entry name" value="ALPHA_BETA HYDROLASE FOLD-3 DOMAIN-CONTAINING PROTEIN"/>
    <property type="match status" value="1"/>
</dbReference>
<dbReference type="Proteomes" id="UP000595460">
    <property type="component" value="Chromosome"/>
</dbReference>
<dbReference type="SUPFAM" id="SSF53474">
    <property type="entry name" value="alpha/beta-Hydrolases"/>
    <property type="match status" value="1"/>
</dbReference>
<comment type="similarity">
    <text evidence="1">Belongs to the 'GDXG' lipolytic enzyme family.</text>
</comment>
<evidence type="ECO:0000256" key="2">
    <source>
        <dbReference type="ARBA" id="ARBA00022801"/>
    </source>
</evidence>
<protein>
    <submittedName>
        <fullName evidence="4">Alpha/beta hydrolase</fullName>
    </submittedName>
</protein>
<evidence type="ECO:0000313" key="5">
    <source>
        <dbReference type="Proteomes" id="UP000595460"/>
    </source>
</evidence>
<gene>
    <name evidence="4" type="ORF">JI749_02690</name>
</gene>
<sequence length="353" mass="37664">MTDSRATAEQGPSSDSIGRLAELIAGDPMTRLDADMKHVLDRLAELGARPLELLTPEMARRQPRPAEAISAVLGRQGRERPEDGVEVEDIAVDGAEGELPGRIYRPIGLLSRLNPMVLYFHGGGFVTGDLDSHDASARALARRTGAIVVSVAYRLAPEHPFPAAHDDALAAWRWLTGKVRDLAGDPRRLAVAGEDAGANLAAHIALRARDEGAIRPVHQVLVHPVAGHDMETASYGETLRAQPIGLPAMRWRFRHAFAEEAAAQDMRIDLATREDLAGVAPATVILAGIDPLRSEGEALAEALDQAGVPVNCWTYEGVTQGFFGLGLVVTKALFAQSDAADALGKAFAPGRRS</sequence>
<name>A0ABX7BX73_9HYPH</name>
<keyword evidence="5" id="KW-1185">Reference proteome</keyword>
<dbReference type="InterPro" id="IPR029058">
    <property type="entry name" value="AB_hydrolase_fold"/>
</dbReference>
<dbReference type="Pfam" id="PF07859">
    <property type="entry name" value="Abhydrolase_3"/>
    <property type="match status" value="1"/>
</dbReference>
<dbReference type="InterPro" id="IPR002168">
    <property type="entry name" value="Lipase_GDXG_HIS_AS"/>
</dbReference>
<proteinExistence type="inferred from homology"/>
<dbReference type="InterPro" id="IPR013094">
    <property type="entry name" value="AB_hydrolase_3"/>
</dbReference>
<evidence type="ECO:0000259" key="3">
    <source>
        <dbReference type="Pfam" id="PF07859"/>
    </source>
</evidence>
<evidence type="ECO:0000313" key="4">
    <source>
        <dbReference type="EMBL" id="QQR36559.1"/>
    </source>
</evidence>
<dbReference type="InterPro" id="IPR050466">
    <property type="entry name" value="Carboxylest/Gibb_receptor"/>
</dbReference>
<dbReference type="PROSITE" id="PS01173">
    <property type="entry name" value="LIPASE_GDXG_HIS"/>
    <property type="match status" value="1"/>
</dbReference>
<dbReference type="Gene3D" id="3.40.50.1820">
    <property type="entry name" value="alpha/beta hydrolase"/>
    <property type="match status" value="1"/>
</dbReference>
<dbReference type="GO" id="GO:0016787">
    <property type="term" value="F:hydrolase activity"/>
    <property type="evidence" value="ECO:0007669"/>
    <property type="project" value="UniProtKB-KW"/>
</dbReference>
<keyword evidence="2 4" id="KW-0378">Hydrolase</keyword>
<dbReference type="EMBL" id="CP068047">
    <property type="protein sequence ID" value="QQR36559.1"/>
    <property type="molecule type" value="Genomic_DNA"/>
</dbReference>
<feature type="domain" description="Alpha/beta hydrolase fold-3" evidence="3">
    <location>
        <begin position="117"/>
        <end position="323"/>
    </location>
</feature>
<evidence type="ECO:0000256" key="1">
    <source>
        <dbReference type="ARBA" id="ARBA00010515"/>
    </source>
</evidence>
<accession>A0ABX7BX73</accession>
<dbReference type="PANTHER" id="PTHR23024">
    <property type="entry name" value="ARYLACETAMIDE DEACETYLASE"/>
    <property type="match status" value="1"/>
</dbReference>
<dbReference type="RefSeq" id="WP_201658593.1">
    <property type="nucleotide sequence ID" value="NZ_CP068047.1"/>
</dbReference>
<reference evidence="4 5" key="1">
    <citation type="submission" date="2021-01" db="EMBL/GenBank/DDBJ databases">
        <title>Genome seq and assembly of Devosia sp. G19.</title>
        <authorList>
            <person name="Chhetri G."/>
        </authorList>
    </citation>
    <scope>NUCLEOTIDE SEQUENCE [LARGE SCALE GENOMIC DNA]</scope>
    <source>
        <strain evidence="4 5">G19</strain>
    </source>
</reference>
<organism evidence="4 5">
    <name type="scientific">Devosia oryziradicis</name>
    <dbReference type="NCBI Taxonomy" id="2801335"/>
    <lineage>
        <taxon>Bacteria</taxon>
        <taxon>Pseudomonadati</taxon>
        <taxon>Pseudomonadota</taxon>
        <taxon>Alphaproteobacteria</taxon>
        <taxon>Hyphomicrobiales</taxon>
        <taxon>Devosiaceae</taxon>
        <taxon>Devosia</taxon>
    </lineage>
</organism>